<dbReference type="GO" id="GO:0032391">
    <property type="term" value="C:photoreceptor connecting cilium"/>
    <property type="evidence" value="ECO:0007669"/>
    <property type="project" value="TreeGrafter"/>
</dbReference>
<reference evidence="4" key="2">
    <citation type="submission" date="2025-09" db="UniProtKB">
        <authorList>
            <consortium name="Ensembl"/>
        </authorList>
    </citation>
    <scope>IDENTIFICATION</scope>
</reference>
<feature type="compositionally biased region" description="Basic residues" evidence="3">
    <location>
        <begin position="93"/>
        <end position="105"/>
    </location>
</feature>
<feature type="compositionally biased region" description="Low complexity" evidence="3">
    <location>
        <begin position="301"/>
        <end position="313"/>
    </location>
</feature>
<proteinExistence type="predicted"/>
<keyword evidence="5" id="KW-1185">Reference proteome</keyword>
<feature type="region of interest" description="Disordered" evidence="3">
    <location>
        <begin position="214"/>
        <end position="255"/>
    </location>
</feature>
<keyword evidence="1 2" id="KW-0175">Coiled coil</keyword>
<evidence type="ECO:0000256" key="2">
    <source>
        <dbReference type="SAM" id="Coils"/>
    </source>
</evidence>
<evidence type="ECO:0000313" key="4">
    <source>
        <dbReference type="Ensembl" id="ENSMSIP00000003975.1"/>
    </source>
</evidence>
<reference evidence="4" key="1">
    <citation type="submission" date="2025-08" db="UniProtKB">
        <authorList>
            <consortium name="Ensembl"/>
        </authorList>
    </citation>
    <scope>IDENTIFICATION</scope>
</reference>
<dbReference type="GO" id="GO:0044782">
    <property type="term" value="P:cilium organization"/>
    <property type="evidence" value="ECO:0007669"/>
    <property type="project" value="TreeGrafter"/>
</dbReference>
<dbReference type="GeneTree" id="ENSGT00390000008351"/>
<dbReference type="PANTHER" id="PTHR21501:SF5">
    <property type="entry name" value="TESTIS-SPECIFIC PROTEIN 10-INTERACTING PROTEIN"/>
    <property type="match status" value="1"/>
</dbReference>
<sequence length="592" mass="66224">MEMAERAVPELAGRGWRGQHANMLNTDQLLVRALSERPRQSTEPLVPGTSTGLFRLLSSISPEDQRCLGSGDSLQSQSCQLQRSYSAGQTTKKERKARRRNKKGRGSAEAEDLFSPPSRKPSFPFQWAWESFIIDGQALFQSSSSMAMGHRPLLLPPAAPQCKSRHKSVANLSEDLRACHKMEEQSVGRRHHLGGWANFPLPLSKVESQGLDQPSFWLSGKGSGSESEDVLEIEGQNSEEAEKSLSSGELPQLPGQSLILEEELISEAMEEEHSDPHRRKGSSVNKGGNSGEKGSEEGELQSHNQGSSSSFNSLRKPQKGISRAKDLKGPWDLERLHRQLQEELECGPQKQTWKALRAAVQASARNKKTPILGDDESFLSANFPNRTFHKRQEATRNLLRAWDQQQVKERQQAEVRRAREQQVQQQVARCLAAYTSGGNRGTLAPQRKLEELRRKERQRFAEYQAELQGIQHRVQARPFLFQQAMQVRANSCAGPPPSPPTELLRQCVVKQSWSRVLSVPPEDLGPLLNNWSPMVTPAALMKGRNLFFFSHQANARLTANRRFSQVLSALGVDEDQLLAEAGNAESTPRKHR</sequence>
<evidence type="ECO:0000256" key="3">
    <source>
        <dbReference type="SAM" id="MobiDB-lite"/>
    </source>
</evidence>
<dbReference type="PANTHER" id="PTHR21501">
    <property type="entry name" value="PROTEIN FAM-161"/>
    <property type="match status" value="1"/>
</dbReference>
<dbReference type="InterPro" id="IPR051655">
    <property type="entry name" value="FAM161"/>
</dbReference>
<feature type="region of interest" description="Disordered" evidence="3">
    <location>
        <begin position="269"/>
        <end position="327"/>
    </location>
</feature>
<name>A0A8C6GC98_MUSSI</name>
<dbReference type="AlphaFoldDB" id="A0A8C6GC98"/>
<dbReference type="GO" id="GO:0036064">
    <property type="term" value="C:ciliary basal body"/>
    <property type="evidence" value="ECO:0007669"/>
    <property type="project" value="TreeGrafter"/>
</dbReference>
<evidence type="ECO:0000313" key="5">
    <source>
        <dbReference type="Proteomes" id="UP000694415"/>
    </source>
</evidence>
<evidence type="ECO:0000256" key="1">
    <source>
        <dbReference type="ARBA" id="ARBA00023054"/>
    </source>
</evidence>
<feature type="region of interest" description="Disordered" evidence="3">
    <location>
        <begin position="78"/>
        <end position="118"/>
    </location>
</feature>
<feature type="coiled-coil region" evidence="2">
    <location>
        <begin position="446"/>
        <end position="473"/>
    </location>
</feature>
<organism evidence="4 5">
    <name type="scientific">Mus spicilegus</name>
    <name type="common">Mound-building mouse</name>
    <dbReference type="NCBI Taxonomy" id="10103"/>
    <lineage>
        <taxon>Eukaryota</taxon>
        <taxon>Metazoa</taxon>
        <taxon>Chordata</taxon>
        <taxon>Craniata</taxon>
        <taxon>Vertebrata</taxon>
        <taxon>Euteleostomi</taxon>
        <taxon>Mammalia</taxon>
        <taxon>Eutheria</taxon>
        <taxon>Euarchontoglires</taxon>
        <taxon>Glires</taxon>
        <taxon>Rodentia</taxon>
        <taxon>Myomorpha</taxon>
        <taxon>Muroidea</taxon>
        <taxon>Muridae</taxon>
        <taxon>Murinae</taxon>
        <taxon>Mus</taxon>
        <taxon>Mus</taxon>
    </lineage>
</organism>
<protein>
    <submittedName>
        <fullName evidence="4">Testis specific 10 interacting protein</fullName>
    </submittedName>
</protein>
<dbReference type="Ensembl" id="ENSMSIT00000005052.1">
    <property type="protein sequence ID" value="ENSMSIP00000003975.1"/>
    <property type="gene ID" value="ENSMSIG00000003668.1"/>
</dbReference>
<dbReference type="Proteomes" id="UP000694415">
    <property type="component" value="Unplaced"/>
</dbReference>
<accession>A0A8C6GC98</accession>